<dbReference type="GO" id="GO:0015031">
    <property type="term" value="P:protein transport"/>
    <property type="evidence" value="ECO:0007669"/>
    <property type="project" value="UniProtKB-KW"/>
</dbReference>
<dbReference type="InterPro" id="IPR007237">
    <property type="entry name" value="CD20-like"/>
</dbReference>
<evidence type="ECO:0000256" key="13">
    <source>
        <dbReference type="ARBA" id="ARBA00023288"/>
    </source>
</evidence>
<feature type="region of interest" description="Disordered" evidence="18">
    <location>
        <begin position="173"/>
        <end position="228"/>
    </location>
</feature>
<dbReference type="InterPro" id="IPR027417">
    <property type="entry name" value="P-loop_NTPase"/>
</dbReference>
<comment type="caution">
    <text evidence="20">The sequence shown here is derived from an EMBL/GenBank/DDBJ whole genome shotgun (WGS) entry which is preliminary data.</text>
</comment>
<proteinExistence type="inferred from homology"/>
<dbReference type="SMART" id="SM00176">
    <property type="entry name" value="RAN"/>
    <property type="match status" value="1"/>
</dbReference>
<keyword evidence="7 19" id="KW-0812">Transmembrane</keyword>
<keyword evidence="9" id="KW-0653">Protein transport</keyword>
<evidence type="ECO:0000256" key="14">
    <source>
        <dbReference type="ARBA" id="ARBA00023289"/>
    </source>
</evidence>
<evidence type="ECO:0000256" key="16">
    <source>
        <dbReference type="ARBA" id="ARBA00034309"/>
    </source>
</evidence>
<dbReference type="PROSITE" id="PS51419">
    <property type="entry name" value="RAB"/>
    <property type="match status" value="1"/>
</dbReference>
<dbReference type="InterPro" id="IPR001806">
    <property type="entry name" value="Small_GTPase"/>
</dbReference>
<evidence type="ECO:0000256" key="3">
    <source>
        <dbReference type="ARBA" id="ARBA00004565"/>
    </source>
</evidence>
<name>A0AAD3RD78_LATJO</name>
<dbReference type="GO" id="GO:0005525">
    <property type="term" value="F:GTP binding"/>
    <property type="evidence" value="ECO:0007669"/>
    <property type="project" value="UniProtKB-KW"/>
</dbReference>
<dbReference type="GO" id="GO:0055038">
    <property type="term" value="C:recycling endosome membrane"/>
    <property type="evidence" value="ECO:0007669"/>
    <property type="project" value="UniProtKB-SubCell"/>
</dbReference>
<feature type="transmembrane region" description="Helical" evidence="19">
    <location>
        <begin position="236"/>
        <end position="261"/>
    </location>
</feature>
<keyword evidence="5" id="KW-0813">Transport</keyword>
<evidence type="ECO:0000256" key="7">
    <source>
        <dbReference type="ARBA" id="ARBA00022692"/>
    </source>
</evidence>
<feature type="transmembrane region" description="Helical" evidence="19">
    <location>
        <begin position="375"/>
        <end position="395"/>
    </location>
</feature>
<keyword evidence="21" id="KW-1185">Reference proteome</keyword>
<feature type="compositionally biased region" description="Gly residues" evidence="18">
    <location>
        <begin position="567"/>
        <end position="576"/>
    </location>
</feature>
<feature type="compositionally biased region" description="Basic residues" evidence="18">
    <location>
        <begin position="874"/>
        <end position="902"/>
    </location>
</feature>
<feature type="compositionally biased region" description="Basic and acidic residues" evidence="18">
    <location>
        <begin position="182"/>
        <end position="199"/>
    </location>
</feature>
<dbReference type="Pfam" id="PF00071">
    <property type="entry name" value="Ras"/>
    <property type="match status" value="1"/>
</dbReference>
<gene>
    <name evidence="20" type="ORF">AKAME5_001528600</name>
</gene>
<evidence type="ECO:0000256" key="5">
    <source>
        <dbReference type="ARBA" id="ARBA00022448"/>
    </source>
</evidence>
<evidence type="ECO:0000256" key="18">
    <source>
        <dbReference type="SAM" id="MobiDB-lite"/>
    </source>
</evidence>
<dbReference type="PRINTS" id="PR00449">
    <property type="entry name" value="RASTRNSFRMNG"/>
</dbReference>
<feature type="compositionally biased region" description="Low complexity" evidence="18">
    <location>
        <begin position="200"/>
        <end position="219"/>
    </location>
</feature>
<feature type="region of interest" description="Disordered" evidence="18">
    <location>
        <begin position="553"/>
        <end position="623"/>
    </location>
</feature>
<comment type="similarity">
    <text evidence="4">Belongs to the small GTPase superfamily. Rab family.</text>
</comment>
<dbReference type="Gene3D" id="3.40.50.300">
    <property type="entry name" value="P-loop containing nucleotide triphosphate hydrolases"/>
    <property type="match status" value="1"/>
</dbReference>
<feature type="compositionally biased region" description="Low complexity" evidence="18">
    <location>
        <begin position="665"/>
        <end position="683"/>
    </location>
</feature>
<dbReference type="PANTHER" id="PTHR17615">
    <property type="entry name" value="PROTEIN FAM189A"/>
    <property type="match status" value="1"/>
</dbReference>
<protein>
    <recommendedName>
        <fullName evidence="17">Ras-related protein Rab-13</fullName>
    </recommendedName>
</protein>
<evidence type="ECO:0000256" key="2">
    <source>
        <dbReference type="ARBA" id="ARBA00004342"/>
    </source>
</evidence>
<dbReference type="SMART" id="SM00177">
    <property type="entry name" value="ARF"/>
    <property type="match status" value="1"/>
</dbReference>
<dbReference type="GO" id="GO:0003924">
    <property type="term" value="F:GTPase activity"/>
    <property type="evidence" value="ECO:0007669"/>
    <property type="project" value="InterPro"/>
</dbReference>
<dbReference type="Proteomes" id="UP001279410">
    <property type="component" value="Unassembled WGS sequence"/>
</dbReference>
<dbReference type="AlphaFoldDB" id="A0AAD3RD78"/>
<keyword evidence="13" id="KW-0449">Lipoprotein</keyword>
<feature type="compositionally biased region" description="Polar residues" evidence="18">
    <location>
        <begin position="735"/>
        <end position="757"/>
    </location>
</feature>
<evidence type="ECO:0000256" key="8">
    <source>
        <dbReference type="ARBA" id="ARBA00022741"/>
    </source>
</evidence>
<keyword evidence="11" id="KW-0342">GTP-binding</keyword>
<feature type="transmembrane region" description="Helical" evidence="19">
    <location>
        <begin position="273"/>
        <end position="290"/>
    </location>
</feature>
<dbReference type="InterPro" id="IPR030431">
    <property type="entry name" value="ENTREP1-3"/>
</dbReference>
<reference evidence="20" key="1">
    <citation type="submission" date="2022-08" db="EMBL/GenBank/DDBJ databases">
        <title>Genome sequencing of akame (Lates japonicus).</title>
        <authorList>
            <person name="Hashiguchi Y."/>
            <person name="Takahashi H."/>
        </authorList>
    </citation>
    <scope>NUCLEOTIDE SEQUENCE</scope>
    <source>
        <strain evidence="20">Kochi</strain>
    </source>
</reference>
<dbReference type="CDD" id="cd01867">
    <property type="entry name" value="Rab8_Rab10_Rab13_like"/>
    <property type="match status" value="1"/>
</dbReference>
<feature type="compositionally biased region" description="Low complexity" evidence="18">
    <location>
        <begin position="762"/>
        <end position="776"/>
    </location>
</feature>
<dbReference type="FunFam" id="3.40.50.300:FF:000363">
    <property type="entry name" value="Secretion related GTPase srgA"/>
    <property type="match status" value="1"/>
</dbReference>
<feature type="region of interest" description="Disordered" evidence="18">
    <location>
        <begin position="640"/>
        <end position="697"/>
    </location>
</feature>
<keyword evidence="14" id="KW-0636">Prenylation</keyword>
<feature type="compositionally biased region" description="Polar residues" evidence="18">
    <location>
        <begin position="606"/>
        <end position="620"/>
    </location>
</feature>
<evidence type="ECO:0000256" key="15">
    <source>
        <dbReference type="ARBA" id="ARBA00025701"/>
    </source>
</evidence>
<dbReference type="PROSITE" id="PS51420">
    <property type="entry name" value="RHO"/>
    <property type="match status" value="1"/>
</dbReference>
<dbReference type="EMBL" id="BRZM01000063">
    <property type="protein sequence ID" value="GLD63690.1"/>
    <property type="molecule type" value="Genomic_DNA"/>
</dbReference>
<dbReference type="SMART" id="SM00173">
    <property type="entry name" value="RAS"/>
    <property type="match status" value="1"/>
</dbReference>
<evidence type="ECO:0000256" key="6">
    <source>
        <dbReference type="ARBA" id="ARBA00022475"/>
    </source>
</evidence>
<evidence type="ECO:0000256" key="1">
    <source>
        <dbReference type="ARBA" id="ARBA00004141"/>
    </source>
</evidence>
<evidence type="ECO:0000256" key="11">
    <source>
        <dbReference type="ARBA" id="ARBA00023134"/>
    </source>
</evidence>
<feature type="region of interest" description="Disordered" evidence="18">
    <location>
        <begin position="829"/>
        <end position="853"/>
    </location>
</feature>
<evidence type="ECO:0000256" key="9">
    <source>
        <dbReference type="ARBA" id="ARBA00022927"/>
    </source>
</evidence>
<evidence type="ECO:0000256" key="19">
    <source>
        <dbReference type="SAM" id="Phobius"/>
    </source>
</evidence>
<dbReference type="SMART" id="SM00174">
    <property type="entry name" value="RHO"/>
    <property type="match status" value="1"/>
</dbReference>
<feature type="compositionally biased region" description="Polar residues" evidence="18">
    <location>
        <begin position="640"/>
        <end position="650"/>
    </location>
</feature>
<evidence type="ECO:0000256" key="10">
    <source>
        <dbReference type="ARBA" id="ARBA00022989"/>
    </source>
</evidence>
<comment type="similarity">
    <text evidence="16">Belongs to the ENTREP family.</text>
</comment>
<dbReference type="PANTHER" id="PTHR17615:SF7">
    <property type="entry name" value="PROTEIN ENTREP3"/>
    <property type="match status" value="1"/>
</dbReference>
<dbReference type="PROSITE" id="PS51421">
    <property type="entry name" value="RAS"/>
    <property type="match status" value="1"/>
</dbReference>
<comment type="subcellular location">
    <subcellularLocation>
        <location evidence="2">Cell membrane</location>
        <topology evidence="2">Lipid-anchor</topology>
        <orientation evidence="2">Cytoplasmic side</orientation>
    </subcellularLocation>
    <subcellularLocation>
        <location evidence="15">Cytoplasmic vesicle membrane</location>
        <topology evidence="15">Lipid-anchor</topology>
        <orientation evidence="15">Cytoplasmic side</orientation>
    </subcellularLocation>
    <subcellularLocation>
        <location evidence="1">Membrane</location>
        <topology evidence="1">Multi-pass membrane protein</topology>
    </subcellularLocation>
    <subcellularLocation>
        <location evidence="3">Recycling endosome membrane</location>
    </subcellularLocation>
</comment>
<feature type="transmembrane region" description="Helical" evidence="19">
    <location>
        <begin position="296"/>
        <end position="320"/>
    </location>
</feature>
<organism evidence="20 21">
    <name type="scientific">Lates japonicus</name>
    <name type="common">Japanese lates</name>
    <dbReference type="NCBI Taxonomy" id="270547"/>
    <lineage>
        <taxon>Eukaryota</taxon>
        <taxon>Metazoa</taxon>
        <taxon>Chordata</taxon>
        <taxon>Craniata</taxon>
        <taxon>Vertebrata</taxon>
        <taxon>Euteleostomi</taxon>
        <taxon>Actinopterygii</taxon>
        <taxon>Neopterygii</taxon>
        <taxon>Teleostei</taxon>
        <taxon>Neoteleostei</taxon>
        <taxon>Acanthomorphata</taxon>
        <taxon>Carangaria</taxon>
        <taxon>Carangaria incertae sedis</taxon>
        <taxon>Centropomidae</taxon>
        <taxon>Lates</taxon>
    </lineage>
</organism>
<dbReference type="InterPro" id="IPR005225">
    <property type="entry name" value="Small_GTP-bd"/>
</dbReference>
<accession>A0AAD3RD78</accession>
<evidence type="ECO:0000256" key="12">
    <source>
        <dbReference type="ARBA" id="ARBA00023136"/>
    </source>
</evidence>
<feature type="region of interest" description="Disordered" evidence="18">
    <location>
        <begin position="868"/>
        <end position="917"/>
    </location>
</feature>
<evidence type="ECO:0000256" key="17">
    <source>
        <dbReference type="ARBA" id="ARBA00039501"/>
    </source>
</evidence>
<dbReference type="Pfam" id="PF04103">
    <property type="entry name" value="CD20"/>
    <property type="match status" value="1"/>
</dbReference>
<sequence length="946" mass="101511">MAKKYDFLFKLLLIGDSGVGKTCLIIRFAEDNFNSTYISTIGIDFKVKTIEVDGKKVKLQVWDTAGQERFKTITTAYYRGAMGIILVYDITDEKSFENIQNWMKSIKENASAGVSRMLLGNKCDIEAKRKVSKETGEKLAKDHGIRFFETSAKSSINVEESFLALARDILQKSSKKPGPTGREVKITSSTEKKSSKDESNMPSPSDSSSVASASGSRGWSDSRRGMSGRGPGGARVLLYLGLCHLGLGAMVLAFSFTSMAFTSTARVRQYCPFWSGFFVVASGIVGIISWRRPLTLVVSLFMLLSAVCVILSLAGSMLSCQNAQMVKSMLTCQVDNGLCVCCAPTTHKCPSVEDETLVLYQNDKCHSVRRQLKDLLFSACGLSILSTIICTLSTVTCSIHIFSLDLVHLLAPHRSRSVNPECTTPQDAFLTNIMDFEEFVPPIPPPPYYPPEYTCSSETDAQSITYNGSMESPVPLYPTDCPPPYEAVMGQRAASQATMFDAHGTELSGERGTSTAFSGEVSMDSGSLLMSEIVDIPDDSSPSEDSCLMEVGLRHQGERGNRNASEGGDGGDGGEYIGFRGPLCQTPESPLAGGPRARRFLRGERSNSCSSPSTATTTYRSPVLRRQAMLASSCSQLEAIGGSTSQQHSSIPEIRVRPSTPLRQGAAPTSSVPPTSSSSAASEPGGGQGNGQPLPRQPLYLRRRAGKSEKDGESLRGDSEGLLRLVRSHSEPGLGSSTDTVDFGSGSSKASIDTGPSSGACLLPRASLPPAAALPRKGSMKSAATGVQVPAKPPPTSPLRLPKDCHRSLGDLKVTRVLVARFLQRSKRNLAPSSEHAGSTGQGPKRRSGAEGAATNHLALEQVLRTPWSAGRGHPNHQTHHPPHHRGHHHSHSDSRHNRHYSGRAPEGIHLRSCGDLSSSSASLRRLVTPYPPHGSSGALYSESAL</sequence>
<keyword evidence="8" id="KW-0547">Nucleotide-binding</keyword>
<keyword evidence="10 19" id="KW-1133">Transmembrane helix</keyword>
<keyword evidence="6" id="KW-1003">Cell membrane</keyword>
<evidence type="ECO:0000256" key="4">
    <source>
        <dbReference type="ARBA" id="ARBA00006270"/>
    </source>
</evidence>
<feature type="region of interest" description="Disordered" evidence="18">
    <location>
        <begin position="728"/>
        <end position="803"/>
    </location>
</feature>
<evidence type="ECO:0000313" key="20">
    <source>
        <dbReference type="EMBL" id="GLD63690.1"/>
    </source>
</evidence>
<dbReference type="SMART" id="SM00175">
    <property type="entry name" value="RAB"/>
    <property type="match status" value="1"/>
</dbReference>
<dbReference type="NCBIfam" id="TIGR00231">
    <property type="entry name" value="small_GTP"/>
    <property type="match status" value="1"/>
</dbReference>
<evidence type="ECO:0000313" key="21">
    <source>
        <dbReference type="Proteomes" id="UP001279410"/>
    </source>
</evidence>
<dbReference type="GO" id="GO:0005886">
    <property type="term" value="C:plasma membrane"/>
    <property type="evidence" value="ECO:0007669"/>
    <property type="project" value="UniProtKB-SubCell"/>
</dbReference>
<dbReference type="SUPFAM" id="SSF52540">
    <property type="entry name" value="P-loop containing nucleoside triphosphate hydrolases"/>
    <property type="match status" value="1"/>
</dbReference>
<keyword evidence="12 19" id="KW-0472">Membrane</keyword>